<name>I8AJH2_9BACL</name>
<evidence type="ECO:0000313" key="2">
    <source>
        <dbReference type="Proteomes" id="UP000004080"/>
    </source>
</evidence>
<dbReference type="eggNOG" id="ENOG50312X5">
    <property type="taxonomic scope" value="Bacteria"/>
</dbReference>
<gene>
    <name evidence="1" type="ORF">A374_07504</name>
</gene>
<dbReference type="RefSeq" id="WP_007201596.1">
    <property type="nucleotide sequence ID" value="NZ_AKKV01000024.1"/>
</dbReference>
<accession>I8AJH2</accession>
<evidence type="ECO:0000313" key="1">
    <source>
        <dbReference type="EMBL" id="EIT85664.1"/>
    </source>
</evidence>
<dbReference type="EMBL" id="AKKV01000024">
    <property type="protein sequence ID" value="EIT85664.1"/>
    <property type="molecule type" value="Genomic_DNA"/>
</dbReference>
<dbReference type="PATRIC" id="fig|1196324.3.peg.1535"/>
<proteinExistence type="predicted"/>
<dbReference type="Proteomes" id="UP000004080">
    <property type="component" value="Unassembled WGS sequence"/>
</dbReference>
<sequence>MLTFEEKKQVIQQHFPELEAKEISLGRINYHFEESKRDKKIVVQNLHPNGNGFVYAGHLPKKERNEKGLINIRDYTEEALIDLIEASMNFLQGDDTFEEPSQQETIVEYWVAEDDERLLLIHEDELWNIYAGENLEAAFESYKEATEYLDEEGFKKE</sequence>
<reference evidence="1 2" key="1">
    <citation type="journal article" date="2012" name="J. Bacteriol.">
        <title>Genome of Bacillus macauensis ZFHKF-1, a Long-Chain-Forming Bacterium.</title>
        <authorList>
            <person name="Cai L."/>
            <person name="Zhang T."/>
        </authorList>
    </citation>
    <scope>NUCLEOTIDE SEQUENCE [LARGE SCALE GENOMIC DNA]</scope>
    <source>
        <strain evidence="1 2">ZFHKF-1</strain>
    </source>
</reference>
<dbReference type="AlphaFoldDB" id="I8AJH2"/>
<protein>
    <submittedName>
        <fullName evidence="1">Uncharacterized protein</fullName>
    </submittedName>
</protein>
<dbReference type="OrthoDB" id="2360619at2"/>
<comment type="caution">
    <text evidence="1">The sequence shown here is derived from an EMBL/GenBank/DDBJ whole genome shotgun (WGS) entry which is preliminary data.</text>
</comment>
<organism evidence="1 2">
    <name type="scientific">Fictibacillus macauensis ZFHKF-1</name>
    <dbReference type="NCBI Taxonomy" id="1196324"/>
    <lineage>
        <taxon>Bacteria</taxon>
        <taxon>Bacillati</taxon>
        <taxon>Bacillota</taxon>
        <taxon>Bacilli</taxon>
        <taxon>Bacillales</taxon>
        <taxon>Fictibacillaceae</taxon>
        <taxon>Fictibacillus</taxon>
    </lineage>
</organism>
<dbReference type="STRING" id="1196324.A374_07504"/>
<keyword evidence="2" id="KW-1185">Reference proteome</keyword>